<feature type="transmembrane region" description="Helical" evidence="1">
    <location>
        <begin position="61"/>
        <end position="84"/>
    </location>
</feature>
<keyword evidence="1" id="KW-0472">Membrane</keyword>
<evidence type="ECO:0000313" key="2">
    <source>
        <dbReference type="EMBL" id="OGY67789.1"/>
    </source>
</evidence>
<keyword evidence="1" id="KW-1133">Transmembrane helix</keyword>
<evidence type="ECO:0000313" key="3">
    <source>
        <dbReference type="Proteomes" id="UP000176284"/>
    </source>
</evidence>
<accession>A0A1G1ZTI1</accession>
<dbReference type="Proteomes" id="UP000176284">
    <property type="component" value="Unassembled WGS sequence"/>
</dbReference>
<name>A0A1G1ZTI1_9BACT</name>
<protein>
    <recommendedName>
        <fullName evidence="4">DUF5658 domain-containing protein</fullName>
    </recommendedName>
</protein>
<reference evidence="2 3" key="1">
    <citation type="journal article" date="2016" name="Nat. Commun.">
        <title>Thousands of microbial genomes shed light on interconnected biogeochemical processes in an aquifer system.</title>
        <authorList>
            <person name="Anantharaman K."/>
            <person name="Brown C.T."/>
            <person name="Hug L.A."/>
            <person name="Sharon I."/>
            <person name="Castelle C.J."/>
            <person name="Probst A.J."/>
            <person name="Thomas B.C."/>
            <person name="Singh A."/>
            <person name="Wilkins M.J."/>
            <person name="Karaoz U."/>
            <person name="Brodie E.L."/>
            <person name="Williams K.H."/>
            <person name="Hubbard S.S."/>
            <person name="Banfield J.F."/>
        </authorList>
    </citation>
    <scope>NUCLEOTIDE SEQUENCE [LARGE SCALE GENOMIC DNA]</scope>
</reference>
<feature type="transmembrane region" description="Helical" evidence="1">
    <location>
        <begin position="12"/>
        <end position="33"/>
    </location>
</feature>
<dbReference type="AlphaFoldDB" id="A0A1G1ZTI1"/>
<organism evidence="2 3">
    <name type="scientific">Candidatus Harrisonbacteria bacterium RIFCSPLOWO2_02_FULL_45_10c</name>
    <dbReference type="NCBI Taxonomy" id="1798410"/>
    <lineage>
        <taxon>Bacteria</taxon>
        <taxon>Candidatus Harrisoniibacteriota</taxon>
    </lineage>
</organism>
<dbReference type="STRING" id="1798410.A3H63_00880"/>
<comment type="caution">
    <text evidence="2">The sequence shown here is derived from an EMBL/GenBank/DDBJ whole genome shotgun (WGS) entry which is preliminary data.</text>
</comment>
<evidence type="ECO:0000256" key="1">
    <source>
        <dbReference type="SAM" id="Phobius"/>
    </source>
</evidence>
<feature type="transmembrane region" description="Helical" evidence="1">
    <location>
        <begin position="91"/>
        <end position="112"/>
    </location>
</feature>
<gene>
    <name evidence="2" type="ORF">A3H63_00880</name>
</gene>
<proteinExistence type="predicted"/>
<keyword evidence="1" id="KW-0812">Transmembrane</keyword>
<dbReference type="EMBL" id="MHJM01000017">
    <property type="protein sequence ID" value="OGY67789.1"/>
    <property type="molecule type" value="Genomic_DNA"/>
</dbReference>
<evidence type="ECO:0008006" key="4">
    <source>
        <dbReference type="Google" id="ProtNLM"/>
    </source>
</evidence>
<sequence length="115" mass="12737">MFTAPAVLKDKYLTSLFLISAILLVISFSFAYVNFSDTFNLLVIHFDSFRGIDFLGDRSDVAAILGTAAVVFLINGLLAHVFYFRERFLSYALAVGTVFFSLLILIGINVIISVN</sequence>